<dbReference type="PANTHER" id="PTHR23501:SF199">
    <property type="entry name" value="MFS EFFLUX TRANSPORTER INPD-RELATED"/>
    <property type="match status" value="1"/>
</dbReference>
<dbReference type="GO" id="GO:0022857">
    <property type="term" value="F:transmembrane transporter activity"/>
    <property type="evidence" value="ECO:0007669"/>
    <property type="project" value="InterPro"/>
</dbReference>
<reference evidence="10 11" key="1">
    <citation type="submission" date="2015-01" db="EMBL/GenBank/DDBJ databases">
        <title>The Genome Sequence of Exophiala xenobiotica CBS118157.</title>
        <authorList>
            <consortium name="The Broad Institute Genomics Platform"/>
            <person name="Cuomo C."/>
            <person name="de Hoog S."/>
            <person name="Gorbushina A."/>
            <person name="Stielow B."/>
            <person name="Teixiera M."/>
            <person name="Abouelleil A."/>
            <person name="Chapman S.B."/>
            <person name="Priest M."/>
            <person name="Young S.K."/>
            <person name="Wortman J."/>
            <person name="Nusbaum C."/>
            <person name="Birren B."/>
        </authorList>
    </citation>
    <scope>NUCLEOTIDE SEQUENCE [LARGE SCALE GENOMIC DNA]</scope>
    <source>
        <strain evidence="10 11">CBS 118157</strain>
    </source>
</reference>
<evidence type="ECO:0000313" key="11">
    <source>
        <dbReference type="Proteomes" id="UP000054342"/>
    </source>
</evidence>
<dbReference type="RefSeq" id="XP_013321277.1">
    <property type="nucleotide sequence ID" value="XM_013465823.1"/>
</dbReference>
<gene>
    <name evidence="10" type="ORF">PV05_00892</name>
</gene>
<evidence type="ECO:0000313" key="10">
    <source>
        <dbReference type="EMBL" id="KIW60693.1"/>
    </source>
</evidence>
<dbReference type="Proteomes" id="UP000054342">
    <property type="component" value="Unassembled WGS sequence"/>
</dbReference>
<dbReference type="InterPro" id="IPR017996">
    <property type="entry name" value="MRJP/yellow-related"/>
</dbReference>
<comment type="similarity">
    <text evidence="3">Belongs to the major royal jelly protein family.</text>
</comment>
<dbReference type="InterPro" id="IPR011701">
    <property type="entry name" value="MFS"/>
</dbReference>
<feature type="chain" id="PRO_5002241534" description="Major facilitator superfamily (MFS) profile domain-containing protein" evidence="9">
    <location>
        <begin position="22"/>
        <end position="789"/>
    </location>
</feature>
<keyword evidence="5 8" id="KW-0812">Transmembrane</keyword>
<dbReference type="AlphaFoldDB" id="A0A0D2EY86"/>
<evidence type="ECO:0000256" key="7">
    <source>
        <dbReference type="ARBA" id="ARBA00023136"/>
    </source>
</evidence>
<dbReference type="EMBL" id="KN847317">
    <property type="protein sequence ID" value="KIW60693.1"/>
    <property type="molecule type" value="Genomic_DNA"/>
</dbReference>
<evidence type="ECO:0000256" key="4">
    <source>
        <dbReference type="ARBA" id="ARBA00022525"/>
    </source>
</evidence>
<feature type="transmembrane region" description="Helical" evidence="8">
    <location>
        <begin position="560"/>
        <end position="581"/>
    </location>
</feature>
<keyword evidence="4" id="KW-0964">Secreted</keyword>
<accession>A0A0D2EY86</accession>
<dbReference type="GO" id="GO:0005576">
    <property type="term" value="C:extracellular region"/>
    <property type="evidence" value="ECO:0007669"/>
    <property type="project" value="UniProtKB-SubCell"/>
</dbReference>
<feature type="transmembrane region" description="Helical" evidence="8">
    <location>
        <begin position="761"/>
        <end position="779"/>
    </location>
</feature>
<organism evidence="10 11">
    <name type="scientific">Exophiala xenobiotica</name>
    <dbReference type="NCBI Taxonomy" id="348802"/>
    <lineage>
        <taxon>Eukaryota</taxon>
        <taxon>Fungi</taxon>
        <taxon>Dikarya</taxon>
        <taxon>Ascomycota</taxon>
        <taxon>Pezizomycotina</taxon>
        <taxon>Eurotiomycetes</taxon>
        <taxon>Chaetothyriomycetidae</taxon>
        <taxon>Chaetothyriales</taxon>
        <taxon>Herpotrichiellaceae</taxon>
        <taxon>Exophiala</taxon>
    </lineage>
</organism>
<keyword evidence="11" id="KW-1185">Reference proteome</keyword>
<feature type="transmembrane region" description="Helical" evidence="8">
    <location>
        <begin position="688"/>
        <end position="709"/>
    </location>
</feature>
<evidence type="ECO:0000256" key="2">
    <source>
        <dbReference type="ARBA" id="ARBA00004613"/>
    </source>
</evidence>
<dbReference type="Gene3D" id="2.120.10.30">
    <property type="entry name" value="TolB, C-terminal domain"/>
    <property type="match status" value="1"/>
</dbReference>
<feature type="transmembrane region" description="Helical" evidence="8">
    <location>
        <begin position="436"/>
        <end position="460"/>
    </location>
</feature>
<feature type="transmembrane region" description="Helical" evidence="8">
    <location>
        <begin position="379"/>
        <end position="397"/>
    </location>
</feature>
<name>A0A0D2EY86_9EURO</name>
<keyword evidence="7 8" id="KW-0472">Membrane</keyword>
<dbReference type="Pfam" id="PF07690">
    <property type="entry name" value="MFS_1"/>
    <property type="match status" value="1"/>
</dbReference>
<dbReference type="GeneID" id="25322800"/>
<proteinExistence type="inferred from homology"/>
<feature type="transmembrane region" description="Helical" evidence="8">
    <location>
        <begin position="404"/>
        <end position="424"/>
    </location>
</feature>
<dbReference type="GO" id="GO:0005886">
    <property type="term" value="C:plasma membrane"/>
    <property type="evidence" value="ECO:0007669"/>
    <property type="project" value="TreeGrafter"/>
</dbReference>
<dbReference type="InterPro" id="IPR011042">
    <property type="entry name" value="6-blade_b-propeller_TolB-like"/>
</dbReference>
<dbReference type="PANTHER" id="PTHR23501">
    <property type="entry name" value="MAJOR FACILITATOR SUPERFAMILY"/>
    <property type="match status" value="1"/>
</dbReference>
<evidence type="ECO:0000256" key="6">
    <source>
        <dbReference type="ARBA" id="ARBA00022989"/>
    </source>
</evidence>
<feature type="transmembrane region" description="Helical" evidence="8">
    <location>
        <begin position="507"/>
        <end position="526"/>
    </location>
</feature>
<evidence type="ECO:0000256" key="9">
    <source>
        <dbReference type="SAM" id="SignalP"/>
    </source>
</evidence>
<evidence type="ECO:0008006" key="12">
    <source>
        <dbReference type="Google" id="ProtNLM"/>
    </source>
</evidence>
<evidence type="ECO:0000256" key="1">
    <source>
        <dbReference type="ARBA" id="ARBA00004141"/>
    </source>
</evidence>
<keyword evidence="9" id="KW-0732">Signal</keyword>
<dbReference type="InterPro" id="IPR036259">
    <property type="entry name" value="MFS_trans_sf"/>
</dbReference>
<feature type="signal peptide" evidence="9">
    <location>
        <begin position="1"/>
        <end position="21"/>
    </location>
</feature>
<dbReference type="Pfam" id="PF03022">
    <property type="entry name" value="MRJP"/>
    <property type="match status" value="1"/>
</dbReference>
<feature type="transmembrane region" description="Helical" evidence="8">
    <location>
        <begin position="467"/>
        <end position="487"/>
    </location>
</feature>
<comment type="subcellular location">
    <subcellularLocation>
        <location evidence="1">Membrane</location>
        <topology evidence="1">Multi-pass membrane protein</topology>
    </subcellularLocation>
    <subcellularLocation>
        <location evidence="2">Secreted</location>
    </subcellularLocation>
</comment>
<evidence type="ECO:0000256" key="5">
    <source>
        <dbReference type="ARBA" id="ARBA00022692"/>
    </source>
</evidence>
<dbReference type="OrthoDB" id="7776143at2759"/>
<protein>
    <recommendedName>
        <fullName evidence="12">Major facilitator superfamily (MFS) profile domain-containing protein</fullName>
    </recommendedName>
</protein>
<feature type="transmembrane region" description="Helical" evidence="8">
    <location>
        <begin position="593"/>
        <end position="614"/>
    </location>
</feature>
<sequence length="789" mass="84891">MKTPALFVSLLLGLASTVSTAQDPRIQVALTLQHPVNGVSTTPDGRLFILYARVDGSTGPQVAEWHNGSSPTPYPNEEWNSYVSGKDPATHLIRTNSQRIGPDGTLWLVDTGSPSFGQPVILPNGPKLVQVNLTTNSVARVYNLGNVTLATSLIDDIRFNPAVGLAYITDAGAPALIVLDLNSGEARRVLEDDPTTKGFMPASGEGKLLHNSMGGFEYIYADQHEVSPDGRYYYYQPCEGGMSRIETQYLNDAFYNSTLASVLSQYPEPYALTPSTGGTAIDAQGNIYNSDTDRQAIIKIAPNGSWTTLVQDPRLLWVDAMWIDTYGKLWMPAAQLNRGTPFNDGSSFVQKPLLALALALSGSPSSFGKVYTLFPMKSVFMLSVAIFEVGSLLCTFATNSKIFIAGRAVAGLGVSVIAGGFLKLLKHLFPLHKQALMVSIVGGCQSVGLVSAPIIGGALIDTFTWRACFGINIPLGVMCIALIVYGFEDPLPHPHGEMPFRAKLKQMDLFGTLLAVPAITILVLALQWGGTHIRMEQSHHQRLLHTCWLIAKQRSMIAGVWYTTCCNGVLAMTKYYISIYFQGVRGYTASKSGLLGLPMIAGFSVSLLAAGLGVTRLGYYFRNIPAIPLSLPLTEIFPGFYVGYQYPTINFQGSIFKAAGVAIGLGIQGPQLAVQTVLDTKDVSVGGAIMVFGAGMGSALWICTSATLFHQRLITEIKQSSPTTNATVLSHLGLSDIRSHIGSEKLNSVLSGHNEAVVQTLYLPLALSILTIIGSVAAIERRSIKKKQS</sequence>
<dbReference type="SUPFAM" id="SSF101898">
    <property type="entry name" value="NHL repeat"/>
    <property type="match status" value="1"/>
</dbReference>
<evidence type="ECO:0000256" key="3">
    <source>
        <dbReference type="ARBA" id="ARBA00009127"/>
    </source>
</evidence>
<dbReference type="HOGENOM" id="CLU_355662_0_0_1"/>
<keyword evidence="6 8" id="KW-1133">Transmembrane helix</keyword>
<evidence type="ECO:0000256" key="8">
    <source>
        <dbReference type="SAM" id="Phobius"/>
    </source>
</evidence>
<dbReference type="SUPFAM" id="SSF103473">
    <property type="entry name" value="MFS general substrate transporter"/>
    <property type="match status" value="1"/>
</dbReference>